<dbReference type="PIRSF" id="PIRSF011789">
    <property type="entry name" value="tRNA_splic_SEN2"/>
    <property type="match status" value="1"/>
</dbReference>
<evidence type="ECO:0000256" key="1">
    <source>
        <dbReference type="ARBA" id="ARBA00008078"/>
    </source>
</evidence>
<feature type="active site" evidence="5">
    <location>
        <position position="237"/>
    </location>
</feature>
<accession>A0AAV7XCC4</accession>
<keyword evidence="2 4" id="KW-0819">tRNA processing</keyword>
<feature type="active site" evidence="5">
    <location>
        <position position="275"/>
    </location>
</feature>
<dbReference type="GO" id="GO:0005737">
    <property type="term" value="C:cytoplasm"/>
    <property type="evidence" value="ECO:0007669"/>
    <property type="project" value="TreeGrafter"/>
</dbReference>
<evidence type="ECO:0000256" key="4">
    <source>
        <dbReference type="PIRNR" id="PIRNR011789"/>
    </source>
</evidence>
<dbReference type="EMBL" id="JAPTSV010000012">
    <property type="protein sequence ID" value="KAJ1522286.1"/>
    <property type="molecule type" value="Genomic_DNA"/>
</dbReference>
<dbReference type="CDD" id="cd22363">
    <property type="entry name" value="tRNA-intron_lyase_C"/>
    <property type="match status" value="1"/>
</dbReference>
<dbReference type="InterPro" id="IPR006677">
    <property type="entry name" value="tRNA_intron_Endonuc_cat-like"/>
</dbReference>
<evidence type="ECO:0000313" key="9">
    <source>
        <dbReference type="Proteomes" id="UP001075354"/>
    </source>
</evidence>
<evidence type="ECO:0000256" key="5">
    <source>
        <dbReference type="PIRSR" id="PIRSR011789-1"/>
    </source>
</evidence>
<evidence type="ECO:0000256" key="3">
    <source>
        <dbReference type="ARBA" id="ARBA00023239"/>
    </source>
</evidence>
<gene>
    <name evidence="8" type="ORF">ONE63_002586</name>
</gene>
<organism evidence="8 9">
    <name type="scientific">Megalurothrips usitatus</name>
    <name type="common">bean blossom thrips</name>
    <dbReference type="NCBI Taxonomy" id="439358"/>
    <lineage>
        <taxon>Eukaryota</taxon>
        <taxon>Metazoa</taxon>
        <taxon>Ecdysozoa</taxon>
        <taxon>Arthropoda</taxon>
        <taxon>Hexapoda</taxon>
        <taxon>Insecta</taxon>
        <taxon>Pterygota</taxon>
        <taxon>Neoptera</taxon>
        <taxon>Paraneoptera</taxon>
        <taxon>Thysanoptera</taxon>
        <taxon>Terebrantia</taxon>
        <taxon>Thripoidea</taxon>
        <taxon>Thripidae</taxon>
        <taxon>Megalurothrips</taxon>
    </lineage>
</organism>
<evidence type="ECO:0000259" key="7">
    <source>
        <dbReference type="Pfam" id="PF01974"/>
    </source>
</evidence>
<dbReference type="EC" id="4.6.1.16" evidence="4"/>
<dbReference type="GO" id="GO:0000213">
    <property type="term" value="F:tRNA-intron lyase activity"/>
    <property type="evidence" value="ECO:0007669"/>
    <property type="project" value="UniProtKB-UniRule"/>
</dbReference>
<dbReference type="Gene3D" id="3.40.1350.10">
    <property type="match status" value="1"/>
</dbReference>
<dbReference type="GO" id="GO:0000214">
    <property type="term" value="C:tRNA-intron endonuclease complex"/>
    <property type="evidence" value="ECO:0007669"/>
    <property type="project" value="UniProtKB-UniRule"/>
</dbReference>
<evidence type="ECO:0000313" key="8">
    <source>
        <dbReference type="EMBL" id="KAJ1522286.1"/>
    </source>
</evidence>
<dbReference type="AlphaFoldDB" id="A0AAV7XCC4"/>
<comment type="similarity">
    <text evidence="1 4">Belongs to the tRNA-intron endonuclease family.</text>
</comment>
<dbReference type="InterPro" id="IPR011856">
    <property type="entry name" value="tRNA_endonuc-like_dom_sf"/>
</dbReference>
<dbReference type="Pfam" id="PF01974">
    <property type="entry name" value="tRNA_int_endo"/>
    <property type="match status" value="1"/>
</dbReference>
<dbReference type="InterPro" id="IPR036167">
    <property type="entry name" value="tRNA_intron_Endo_cat-like_sf"/>
</dbReference>
<dbReference type="PANTHER" id="PTHR21227">
    <property type="entry name" value="TRNA-SPLICING ENDONUCLEASE SUBUNIT SEN2"/>
    <property type="match status" value="1"/>
</dbReference>
<dbReference type="InterPro" id="IPR006676">
    <property type="entry name" value="tRNA_splic"/>
</dbReference>
<feature type="domain" description="tRNA intron endonuclease catalytic" evidence="7">
    <location>
        <begin position="199"/>
        <end position="282"/>
    </location>
</feature>
<reference evidence="8" key="1">
    <citation type="submission" date="2022-12" db="EMBL/GenBank/DDBJ databases">
        <title>Chromosome-level genome assembly of the bean flower thrips Megalurothrips usitatus.</title>
        <authorList>
            <person name="Ma L."/>
            <person name="Liu Q."/>
            <person name="Li H."/>
            <person name="Cai W."/>
        </authorList>
    </citation>
    <scope>NUCLEOTIDE SEQUENCE</scope>
    <source>
        <strain evidence="8">Cailab_2022a</strain>
    </source>
</reference>
<dbReference type="SUPFAM" id="SSF53032">
    <property type="entry name" value="tRNA-intron endonuclease catalytic domain-like"/>
    <property type="match status" value="1"/>
</dbReference>
<comment type="function">
    <text evidence="4">Constitutes one of the two catalytic subunit of the tRNA-splicing endonuclease complex, a complex responsible for identification and cleavage of the splice sites in pre-tRNA. It cleaves pre-tRNA at the 5'- and 3'-splice sites to release the intron. The products are an intron and two tRNA half-molecules bearing 2',3'-cyclic phosphate and 5'-OH termini. There are no conserved sequences at the splice sites, but the intron is invariably located at the same site in the gene, placing the splice sites an invariant distance from the constant structural features of the tRNA body.</text>
</comment>
<dbReference type="GO" id="GO:0003676">
    <property type="term" value="F:nucleic acid binding"/>
    <property type="evidence" value="ECO:0007669"/>
    <property type="project" value="InterPro"/>
</dbReference>
<dbReference type="GO" id="GO:0000379">
    <property type="term" value="P:tRNA-type intron splice site recognition and cleavage"/>
    <property type="evidence" value="ECO:0007669"/>
    <property type="project" value="TreeGrafter"/>
</dbReference>
<name>A0AAV7XCC4_9NEOP</name>
<dbReference type="PANTHER" id="PTHR21227:SF0">
    <property type="entry name" value="TRNA-SPLICING ENDONUCLEASE SUBUNIT SEN2"/>
    <property type="match status" value="1"/>
</dbReference>
<protein>
    <recommendedName>
        <fullName evidence="4">tRNA-splicing endonuclease subunit Sen2</fullName>
        <ecNumber evidence="4">4.6.1.16</ecNumber>
    </recommendedName>
</protein>
<dbReference type="InterPro" id="IPR016589">
    <property type="entry name" value="tRNA_splic_SEN2"/>
</dbReference>
<dbReference type="NCBIfam" id="TIGR00324">
    <property type="entry name" value="endA"/>
    <property type="match status" value="1"/>
</dbReference>
<proteinExistence type="inferred from homology"/>
<evidence type="ECO:0000256" key="6">
    <source>
        <dbReference type="SAM" id="MobiDB-lite"/>
    </source>
</evidence>
<feature type="region of interest" description="Disordered" evidence="6">
    <location>
        <begin position="102"/>
        <end position="121"/>
    </location>
</feature>
<evidence type="ECO:0000256" key="2">
    <source>
        <dbReference type="ARBA" id="ARBA00022694"/>
    </source>
</evidence>
<feature type="active site" evidence="5">
    <location>
        <position position="229"/>
    </location>
</feature>
<keyword evidence="3 4" id="KW-0456">Lyase</keyword>
<comment type="caution">
    <text evidence="8">The sequence shown here is derived from an EMBL/GenBank/DDBJ whole genome shotgun (WGS) entry which is preliminary data.</text>
</comment>
<keyword evidence="9" id="KW-1185">Reference proteome</keyword>
<dbReference type="Proteomes" id="UP001075354">
    <property type="component" value="Chromosome 12"/>
</dbReference>
<sequence length="339" mass="38970">MAKNERPLMIQVTVLIVFETGIPAHHAIWKSFSGRFNGDCVEVCDVEDISSLYNMGFFGKGSFSRGLPRPARKVQQPEIIRERQWKRRCTWQEESECSVKDGSLEKEYRDESPSQDSDRGTELIVIADTDTEGDDFISHLRPRIENDKNSSPEVLNLLLEEALFLSYGLGCLYIFDTYGQKILSCLEFWSLCVELDNRFIQRYVTYHHFRSKGWVVKSGLKFGGDFLLYKNGPSFFHASYVVRTEVIFGKTDSGTKELDWTTLMGLNRLAETSGKEVLFCYVICPENTMPSHLVSLTMIKKCKVHEVLVRRWQSSVARIDKCSEVKQDVVLDIHSEEDE</sequence>